<proteinExistence type="inferred from homology"/>
<feature type="repeat" description="WD" evidence="6">
    <location>
        <begin position="57"/>
        <end position="98"/>
    </location>
</feature>
<dbReference type="SMART" id="SM00320">
    <property type="entry name" value="WD40"/>
    <property type="match status" value="7"/>
</dbReference>
<dbReference type="STRING" id="5288.A0A5C5G1E4"/>
<reference evidence="7 8" key="1">
    <citation type="submission" date="2019-03" db="EMBL/GenBank/DDBJ databases">
        <title>Rhodosporidium diobovatum UCD-FST 08-225 genome sequencing, assembly, and annotation.</title>
        <authorList>
            <person name="Fakankun I.U."/>
            <person name="Fristensky B."/>
            <person name="Levin D.B."/>
        </authorList>
    </citation>
    <scope>NUCLEOTIDE SEQUENCE [LARGE SCALE GENOMIC DNA]</scope>
    <source>
        <strain evidence="7 8">UCD-FST 08-225</strain>
    </source>
</reference>
<protein>
    <submittedName>
        <fullName evidence="7">Nuclear mRNA splicing protein</fullName>
    </submittedName>
</protein>
<evidence type="ECO:0000256" key="4">
    <source>
        <dbReference type="ARBA" id="ARBA00022737"/>
    </source>
</evidence>
<evidence type="ECO:0000313" key="8">
    <source>
        <dbReference type="Proteomes" id="UP000311382"/>
    </source>
</evidence>
<dbReference type="Proteomes" id="UP000311382">
    <property type="component" value="Unassembled WGS sequence"/>
</dbReference>
<name>A0A5C5G1E4_9BASI</name>
<dbReference type="SUPFAM" id="SSF50978">
    <property type="entry name" value="WD40 repeat-like"/>
    <property type="match status" value="1"/>
</dbReference>
<dbReference type="InterPro" id="IPR001680">
    <property type="entry name" value="WD40_rpt"/>
</dbReference>
<dbReference type="InterPro" id="IPR019775">
    <property type="entry name" value="WD40_repeat_CS"/>
</dbReference>
<dbReference type="InterPro" id="IPR020472">
    <property type="entry name" value="WD40_PAC1"/>
</dbReference>
<dbReference type="PANTHER" id="PTHR22842">
    <property type="entry name" value="WD40 REPEAT PROTEIN"/>
    <property type="match status" value="1"/>
</dbReference>
<keyword evidence="3 6" id="KW-0853">WD repeat</keyword>
<keyword evidence="8" id="KW-1185">Reference proteome</keyword>
<dbReference type="EMBL" id="SOZI01000018">
    <property type="protein sequence ID" value="TNY22908.1"/>
    <property type="molecule type" value="Genomic_DNA"/>
</dbReference>
<dbReference type="CDD" id="cd00200">
    <property type="entry name" value="WD40"/>
    <property type="match status" value="1"/>
</dbReference>
<dbReference type="InterPro" id="IPR015943">
    <property type="entry name" value="WD40/YVTN_repeat-like_dom_sf"/>
</dbReference>
<dbReference type="PROSITE" id="PS00678">
    <property type="entry name" value="WD_REPEATS_1"/>
    <property type="match status" value="1"/>
</dbReference>
<dbReference type="PANTHER" id="PTHR22842:SF3">
    <property type="entry name" value="WD REPEAT DOMAIN-CONTAINING PROTEIN 83"/>
    <property type="match status" value="1"/>
</dbReference>
<dbReference type="PROSITE" id="PS50294">
    <property type="entry name" value="WD_REPEATS_REGION"/>
    <property type="match status" value="3"/>
</dbReference>
<comment type="similarity">
    <text evidence="5">Belongs to the WD repeat MORG1 family.</text>
</comment>
<keyword evidence="2" id="KW-0963">Cytoplasm</keyword>
<dbReference type="InterPro" id="IPR051980">
    <property type="entry name" value="WD_repeat_MORG1"/>
</dbReference>
<keyword evidence="4" id="KW-0677">Repeat</keyword>
<gene>
    <name evidence="7" type="ORF">DMC30DRAFT_93912</name>
</gene>
<dbReference type="OrthoDB" id="1068471at2759"/>
<dbReference type="AlphaFoldDB" id="A0A5C5G1E4"/>
<sequence length="307" mass="33389">MPPPRSPPSHLLFALDSHKGAVHTAVYNTGGTYILSGGADRQVRLTNAKTGAPIKTYAGHGYEVLSITCTHDNTRFASCGGDRSVFLWDVTSGDILRRMSGHMGRVNAVAWNRDSTVLASGSFDTTVRLWDIKSQNRAPLQVLDDARDSITSILIRDHLVVTGCVDGYARTYDLRKGQLQSDFFDQPVTSLSLTLDSSLLLVSTLDSTHRLLDLSRGSVVQSLTGHKNTSYRSQSCLGAREETVLCGDEEGKVWGWDLETGAPLARASFRAHDKAILWTAHHHKEQQLVTASSDGSVKVWGAEAPSA</sequence>
<dbReference type="Pfam" id="PF00400">
    <property type="entry name" value="WD40"/>
    <property type="match status" value="4"/>
</dbReference>
<comment type="caution">
    <text evidence="7">The sequence shown here is derived from an EMBL/GenBank/DDBJ whole genome shotgun (WGS) entry which is preliminary data.</text>
</comment>
<evidence type="ECO:0000256" key="1">
    <source>
        <dbReference type="ARBA" id="ARBA00004496"/>
    </source>
</evidence>
<feature type="repeat" description="WD" evidence="6">
    <location>
        <begin position="15"/>
        <end position="56"/>
    </location>
</feature>
<dbReference type="Gene3D" id="2.130.10.10">
    <property type="entry name" value="YVTN repeat-like/Quinoprotein amine dehydrogenase"/>
    <property type="match status" value="1"/>
</dbReference>
<evidence type="ECO:0000313" key="7">
    <source>
        <dbReference type="EMBL" id="TNY22908.1"/>
    </source>
</evidence>
<feature type="repeat" description="WD" evidence="6">
    <location>
        <begin position="99"/>
        <end position="140"/>
    </location>
</feature>
<comment type="subcellular location">
    <subcellularLocation>
        <location evidence="1">Cytoplasm</location>
    </subcellularLocation>
</comment>
<dbReference type="InterPro" id="IPR036322">
    <property type="entry name" value="WD40_repeat_dom_sf"/>
</dbReference>
<evidence type="ECO:0000256" key="5">
    <source>
        <dbReference type="ARBA" id="ARBA00038145"/>
    </source>
</evidence>
<dbReference type="PROSITE" id="PS50082">
    <property type="entry name" value="WD_REPEATS_2"/>
    <property type="match status" value="4"/>
</dbReference>
<dbReference type="PRINTS" id="PR00320">
    <property type="entry name" value="GPROTEINBRPT"/>
</dbReference>
<evidence type="ECO:0000256" key="2">
    <source>
        <dbReference type="ARBA" id="ARBA00022490"/>
    </source>
</evidence>
<dbReference type="GO" id="GO:0005737">
    <property type="term" value="C:cytoplasm"/>
    <property type="evidence" value="ECO:0007669"/>
    <property type="project" value="UniProtKB-SubCell"/>
</dbReference>
<feature type="repeat" description="WD" evidence="6">
    <location>
        <begin position="269"/>
        <end position="307"/>
    </location>
</feature>
<accession>A0A5C5G1E4</accession>
<evidence type="ECO:0000256" key="3">
    <source>
        <dbReference type="ARBA" id="ARBA00022574"/>
    </source>
</evidence>
<dbReference type="GO" id="GO:0071013">
    <property type="term" value="C:catalytic step 2 spliceosome"/>
    <property type="evidence" value="ECO:0007669"/>
    <property type="project" value="TreeGrafter"/>
</dbReference>
<dbReference type="GO" id="GO:0000398">
    <property type="term" value="P:mRNA splicing, via spliceosome"/>
    <property type="evidence" value="ECO:0007669"/>
    <property type="project" value="TreeGrafter"/>
</dbReference>
<evidence type="ECO:0000256" key="6">
    <source>
        <dbReference type="PROSITE-ProRule" id="PRU00221"/>
    </source>
</evidence>
<organism evidence="7 8">
    <name type="scientific">Rhodotorula diobovata</name>
    <dbReference type="NCBI Taxonomy" id="5288"/>
    <lineage>
        <taxon>Eukaryota</taxon>
        <taxon>Fungi</taxon>
        <taxon>Dikarya</taxon>
        <taxon>Basidiomycota</taxon>
        <taxon>Pucciniomycotina</taxon>
        <taxon>Microbotryomycetes</taxon>
        <taxon>Sporidiobolales</taxon>
        <taxon>Sporidiobolaceae</taxon>
        <taxon>Rhodotorula</taxon>
    </lineage>
</organism>